<evidence type="ECO:0000313" key="12">
    <source>
        <dbReference type="Proteomes" id="UP000005856"/>
    </source>
</evidence>
<comment type="catalytic activity">
    <reaction evidence="8">
        <text>ATP + H2O = ADP + phosphate + H(+)</text>
        <dbReference type="Rhea" id="RHEA:13065"/>
        <dbReference type="ChEBI" id="CHEBI:15377"/>
        <dbReference type="ChEBI" id="CHEBI:15378"/>
        <dbReference type="ChEBI" id="CHEBI:30616"/>
        <dbReference type="ChEBI" id="CHEBI:43474"/>
        <dbReference type="ChEBI" id="CHEBI:456216"/>
        <dbReference type="EC" id="5.6.2.4"/>
    </reaction>
</comment>
<evidence type="ECO:0000256" key="6">
    <source>
        <dbReference type="ARBA" id="ARBA00034617"/>
    </source>
</evidence>
<dbReference type="AlphaFoldDB" id="A6EVS9"/>
<evidence type="ECO:0000259" key="10">
    <source>
        <dbReference type="Pfam" id="PF13361"/>
    </source>
</evidence>
<dbReference type="STRING" id="443152.MDG893_06960"/>
<evidence type="ECO:0000256" key="2">
    <source>
        <dbReference type="ARBA" id="ARBA00022801"/>
    </source>
</evidence>
<dbReference type="GO" id="GO:0005524">
    <property type="term" value="F:ATP binding"/>
    <property type="evidence" value="ECO:0007669"/>
    <property type="project" value="UniProtKB-KW"/>
</dbReference>
<dbReference type="InterPro" id="IPR027417">
    <property type="entry name" value="P-loop_NTPase"/>
</dbReference>
<comment type="catalytic activity">
    <reaction evidence="6">
        <text>Couples ATP hydrolysis with the unwinding of duplex DNA by translocating in the 3'-5' direction.</text>
        <dbReference type="EC" id="5.6.2.4"/>
    </reaction>
</comment>
<dbReference type="PANTHER" id="PTHR11070">
    <property type="entry name" value="UVRD / RECB / PCRA DNA HELICASE FAMILY MEMBER"/>
    <property type="match status" value="1"/>
</dbReference>
<dbReference type="GO" id="GO:0005829">
    <property type="term" value="C:cytosol"/>
    <property type="evidence" value="ECO:0007669"/>
    <property type="project" value="TreeGrafter"/>
</dbReference>
<evidence type="ECO:0000259" key="9">
    <source>
        <dbReference type="Pfam" id="PF00580"/>
    </source>
</evidence>
<reference evidence="11 12" key="1">
    <citation type="submission" date="2007-06" db="EMBL/GenBank/DDBJ databases">
        <authorList>
            <person name="Green D."/>
            <person name="Ferriera S."/>
            <person name="Johnson J."/>
            <person name="Kravitz S."/>
            <person name="Beeson K."/>
            <person name="Sutton G."/>
            <person name="Rogers Y.-H."/>
            <person name="Friedman R."/>
            <person name="Frazier M."/>
            <person name="Venter J.C."/>
        </authorList>
    </citation>
    <scope>NUCLEOTIDE SEQUENCE [LARGE SCALE GENOMIC DNA]</scope>
    <source>
        <strain evidence="11 12">DG893</strain>
    </source>
</reference>
<feature type="domain" description="UvrD-like helicase C-terminal" evidence="10">
    <location>
        <begin position="335"/>
        <end position="397"/>
    </location>
</feature>
<keyword evidence="1" id="KW-0547">Nucleotide-binding</keyword>
<dbReference type="GO" id="GO:0043138">
    <property type="term" value="F:3'-5' DNA helicase activity"/>
    <property type="evidence" value="ECO:0007669"/>
    <property type="project" value="UniProtKB-EC"/>
</dbReference>
<dbReference type="Gene3D" id="3.40.50.300">
    <property type="entry name" value="P-loop containing nucleotide triphosphate hydrolases"/>
    <property type="match status" value="2"/>
</dbReference>
<dbReference type="eggNOG" id="COG0210">
    <property type="taxonomic scope" value="Bacteria"/>
</dbReference>
<dbReference type="PANTHER" id="PTHR11070:SF45">
    <property type="entry name" value="DNA 3'-5' HELICASE"/>
    <property type="match status" value="1"/>
</dbReference>
<evidence type="ECO:0000256" key="3">
    <source>
        <dbReference type="ARBA" id="ARBA00022806"/>
    </source>
</evidence>
<dbReference type="SUPFAM" id="SSF52540">
    <property type="entry name" value="P-loop containing nucleoside triphosphate hydrolases"/>
    <property type="match status" value="1"/>
</dbReference>
<proteinExistence type="predicted"/>
<keyword evidence="4" id="KW-0067">ATP-binding</keyword>
<dbReference type="Pfam" id="PF00580">
    <property type="entry name" value="UvrD-helicase"/>
    <property type="match status" value="1"/>
</dbReference>
<dbReference type="InterPro" id="IPR014016">
    <property type="entry name" value="UvrD-like_ATP-bd"/>
</dbReference>
<dbReference type="InterPro" id="IPR000212">
    <property type="entry name" value="DNA_helicase_UvrD/REP"/>
</dbReference>
<gene>
    <name evidence="11" type="ORF">MDG893_06960</name>
</gene>
<comment type="caution">
    <text evidence="11">The sequence shown here is derived from an EMBL/GenBank/DDBJ whole genome shotgun (WGS) entry which is preliminary data.</text>
</comment>
<feature type="domain" description="UvrD-like helicase ATP-binding" evidence="9">
    <location>
        <begin position="92"/>
        <end position="206"/>
    </location>
</feature>
<dbReference type="InterPro" id="IPR014017">
    <property type="entry name" value="DNA_helicase_UvrD-like_C"/>
</dbReference>
<dbReference type="EMBL" id="ABCP01000002">
    <property type="protein sequence ID" value="EDM49116.1"/>
    <property type="molecule type" value="Genomic_DNA"/>
</dbReference>
<dbReference type="Pfam" id="PF13361">
    <property type="entry name" value="UvrD_C"/>
    <property type="match status" value="1"/>
</dbReference>
<evidence type="ECO:0000256" key="5">
    <source>
        <dbReference type="ARBA" id="ARBA00023235"/>
    </source>
</evidence>
<evidence type="ECO:0000256" key="8">
    <source>
        <dbReference type="ARBA" id="ARBA00048988"/>
    </source>
</evidence>
<evidence type="ECO:0000256" key="4">
    <source>
        <dbReference type="ARBA" id="ARBA00022840"/>
    </source>
</evidence>
<keyword evidence="12" id="KW-1185">Reference proteome</keyword>
<dbReference type="EC" id="5.6.2.4" evidence="7"/>
<dbReference type="GO" id="GO:0003677">
    <property type="term" value="F:DNA binding"/>
    <property type="evidence" value="ECO:0007669"/>
    <property type="project" value="InterPro"/>
</dbReference>
<keyword evidence="2" id="KW-0378">Hydrolase</keyword>
<keyword evidence="5" id="KW-0413">Isomerase</keyword>
<accession>A6EVS9</accession>
<dbReference type="GO" id="GO:0000725">
    <property type="term" value="P:recombinational repair"/>
    <property type="evidence" value="ECO:0007669"/>
    <property type="project" value="TreeGrafter"/>
</dbReference>
<evidence type="ECO:0000313" key="11">
    <source>
        <dbReference type="EMBL" id="EDM49116.1"/>
    </source>
</evidence>
<organism evidence="11 12">
    <name type="scientific">Marinobacter algicola DG893</name>
    <dbReference type="NCBI Taxonomy" id="443152"/>
    <lineage>
        <taxon>Bacteria</taxon>
        <taxon>Pseudomonadati</taxon>
        <taxon>Pseudomonadota</taxon>
        <taxon>Gammaproteobacteria</taxon>
        <taxon>Pseudomonadales</taxon>
        <taxon>Marinobacteraceae</taxon>
        <taxon>Marinobacter</taxon>
    </lineage>
</organism>
<sequence>MYKNLRRRAGSDEPVRVLVLTYNRTLRGYISQLVGEQTKDAADVTVEISTFGKWARAICGPVDIASSDEIFTAIARSSNGVDLPNDYLVSEIEYLLGRFKPENLDEYLTARREGRGIAPRVERQTREQILTTVIPEYRRWLSDHDKIDWNDLAVSVANTDQNLFYDVLIVDEAQDFSANQIRALLSYAHDRSSTTFVLDTVQRIYSRGYSWREVGVTVRPENSITLENNYRNTRQIAALAAGLLDNVPTDDDSAMPDFDASEKEGDMPVLLVGKYSSQLENALEFIRNRVDLRSQSVAFLHPKGGGWFQYLRGRLNAQDFEYTEITRMSEWPSGNENIALCTLHSAKGLEFDHVFVLGINDEVMPSWEDENDDRMILSRKLLAMAVGRAKISVTLGYKKDDASQIIEYIKPNTVSVREV</sequence>
<keyword evidence="3 11" id="KW-0347">Helicase</keyword>
<name>A6EVS9_9GAMM</name>
<protein>
    <recommendedName>
        <fullName evidence="7">DNA 3'-5' helicase</fullName>
        <ecNumber evidence="7">5.6.2.4</ecNumber>
    </recommendedName>
</protein>
<dbReference type="Proteomes" id="UP000005856">
    <property type="component" value="Unassembled WGS sequence"/>
</dbReference>
<evidence type="ECO:0000256" key="1">
    <source>
        <dbReference type="ARBA" id="ARBA00022741"/>
    </source>
</evidence>
<evidence type="ECO:0000256" key="7">
    <source>
        <dbReference type="ARBA" id="ARBA00034808"/>
    </source>
</evidence>
<dbReference type="GO" id="GO:0016887">
    <property type="term" value="F:ATP hydrolysis activity"/>
    <property type="evidence" value="ECO:0007669"/>
    <property type="project" value="RHEA"/>
</dbReference>